<dbReference type="KEGG" id="sdl:Sdel_2223"/>
<evidence type="ECO:0000256" key="1">
    <source>
        <dbReference type="SAM" id="Phobius"/>
    </source>
</evidence>
<dbReference type="AlphaFoldDB" id="D1B565"/>
<keyword evidence="1" id="KW-0472">Membrane</keyword>
<evidence type="ECO:0008006" key="4">
    <source>
        <dbReference type="Google" id="ProtNLM"/>
    </source>
</evidence>
<gene>
    <name evidence="2" type="ordered locus">Sdel_2223</name>
</gene>
<sequence length="429" mass="50510">MNHLFYHQNSFTVVNDLTPPFSAKDELIYFLKRLVIDIFVGTPIIFLLIIAIPFRLWLMPMVKGKILLGTIPLIIFKTYHALLSKSFDTTLFAMEDYSKGSFHDGETLRTIAPSWIARYTYFIGPYYAFVWALCKFEVFFLYFDSGFLERTFWWRIEPILLQWYGKKSVMVPYGSDVWSIESMSNLIKKLGLGLFKRKYFGLDFKRRERNYWWCKYATVVFGIVDFVKYLPRVDILTLNGHIILEDENSYVPCVVTAKIKIIHIANDAYRKGSMEIDRLLKNLSLKRDDFEYEILTGLPREEVMQKISEAHIVIDTPIDGFIQYTTMEAALKGKIVMAHLDHNLNNFFCYLNPSYYKKHFEDMPIIDIDLETLEKKLIDVLDNRDSFEKISQCTRSFAQKTIEENSQFLINFVRALLDNQHDKIINKDL</sequence>
<dbReference type="Proteomes" id="UP000002222">
    <property type="component" value="Chromosome"/>
</dbReference>
<keyword evidence="1" id="KW-0812">Transmembrane</keyword>
<dbReference type="HOGENOM" id="CLU_653686_0_0_7"/>
<accession>D1B565</accession>
<protein>
    <recommendedName>
        <fullName evidence="4">Glycosyl transferase family 1 domain-containing protein</fullName>
    </recommendedName>
</protein>
<reference evidence="2 3" key="2">
    <citation type="journal article" date="2010" name="Stand. Genomic Sci.">
        <title>Complete genome sequence of Sulfurospirillum deleyianum type strain (5175).</title>
        <authorList>
            <person name="Sikorski J."/>
            <person name="Lapidus A."/>
            <person name="Copeland A."/>
            <person name="Glavina Del Rio T."/>
            <person name="Nolan M."/>
            <person name="Lucas S."/>
            <person name="Chen F."/>
            <person name="Tice H."/>
            <person name="Cheng J.F."/>
            <person name="Saunders E."/>
            <person name="Bruce D."/>
            <person name="Goodwin L."/>
            <person name="Pitluck S."/>
            <person name="Ovchinnikova G."/>
            <person name="Pati A."/>
            <person name="Ivanova N."/>
            <person name="Mavromatis K."/>
            <person name="Chen A."/>
            <person name="Palaniappan K."/>
            <person name="Chain P."/>
            <person name="Land M."/>
            <person name="Hauser L."/>
            <person name="Chang Y.J."/>
            <person name="Jeffries C.D."/>
            <person name="Brettin T."/>
            <person name="Detter J.C."/>
            <person name="Han C."/>
            <person name="Rohde M."/>
            <person name="Lang E."/>
            <person name="Spring S."/>
            <person name="Goker M."/>
            <person name="Bristow J."/>
            <person name="Eisen J.A."/>
            <person name="Markowitz V."/>
            <person name="Hugenholtz P."/>
            <person name="Kyrpides N.C."/>
            <person name="Klenk H.P."/>
        </authorList>
    </citation>
    <scope>NUCLEOTIDE SEQUENCE [LARGE SCALE GENOMIC DNA]</scope>
    <source>
        <strain evidence="3">ATCC 51133 / DSM 6946 / 5175</strain>
    </source>
</reference>
<evidence type="ECO:0000313" key="3">
    <source>
        <dbReference type="Proteomes" id="UP000002222"/>
    </source>
</evidence>
<evidence type="ECO:0000313" key="2">
    <source>
        <dbReference type="EMBL" id="ACZ13235.1"/>
    </source>
</evidence>
<feature type="transmembrane region" description="Helical" evidence="1">
    <location>
        <begin position="123"/>
        <end position="143"/>
    </location>
</feature>
<dbReference type="OrthoDB" id="6638088at2"/>
<dbReference type="EMBL" id="CP001816">
    <property type="protein sequence ID" value="ACZ13235.1"/>
    <property type="molecule type" value="Genomic_DNA"/>
</dbReference>
<dbReference type="RefSeq" id="WP_012857980.1">
    <property type="nucleotide sequence ID" value="NC_013512.1"/>
</dbReference>
<keyword evidence="3" id="KW-1185">Reference proteome</keyword>
<dbReference type="STRING" id="525898.Sdel_2223"/>
<organism evidence="2 3">
    <name type="scientific">Sulfurospirillum deleyianum (strain ATCC 51133 / DSM 6946 / 5175)</name>
    <dbReference type="NCBI Taxonomy" id="525898"/>
    <lineage>
        <taxon>Bacteria</taxon>
        <taxon>Pseudomonadati</taxon>
        <taxon>Campylobacterota</taxon>
        <taxon>Epsilonproteobacteria</taxon>
        <taxon>Campylobacterales</taxon>
        <taxon>Sulfurospirillaceae</taxon>
        <taxon>Sulfurospirillum</taxon>
    </lineage>
</organism>
<reference evidence="3" key="1">
    <citation type="submission" date="2009-11" db="EMBL/GenBank/DDBJ databases">
        <title>The complete genome of Sulfurospirillum deleyianum DSM 6946.</title>
        <authorList>
            <consortium name="US DOE Joint Genome Institute (JGI-PGF)"/>
            <person name="Lucas S."/>
            <person name="Copeland A."/>
            <person name="Lapidus A."/>
            <person name="Glavina del Rio T."/>
            <person name="Dalin E."/>
            <person name="Tice H."/>
            <person name="Bruce D."/>
            <person name="Goodwin L."/>
            <person name="Pitluck S."/>
            <person name="Kyrpides N."/>
            <person name="Mavromatis K."/>
            <person name="Ivanova N."/>
            <person name="Ovchinnikova G."/>
            <person name="Munk A.C."/>
            <person name="Lu M."/>
            <person name="Brettin T."/>
            <person name="Detter J.C."/>
            <person name="Han C."/>
            <person name="Tapia R."/>
            <person name="Larimer F."/>
            <person name="Land M."/>
            <person name="Hauser L."/>
            <person name="Markowitz V."/>
            <person name="Cheng J.F."/>
            <person name="Hugenholtz P."/>
            <person name="Woyke T."/>
            <person name="Wu D."/>
            <person name="Aumann P."/>
            <person name="Schneider S."/>
            <person name="Lang E."/>
            <person name="Spring S."/>
            <person name="Klenk H.P."/>
            <person name="Eisen J.A."/>
        </authorList>
    </citation>
    <scope>NUCLEOTIDE SEQUENCE [LARGE SCALE GENOMIC DNA]</scope>
    <source>
        <strain evidence="3">ATCC 51133 / DSM 6946 / 5175</strain>
    </source>
</reference>
<name>D1B565_SULD5</name>
<feature type="transmembrane region" description="Helical" evidence="1">
    <location>
        <begin position="66"/>
        <end position="83"/>
    </location>
</feature>
<proteinExistence type="predicted"/>
<feature type="transmembrane region" description="Helical" evidence="1">
    <location>
        <begin position="34"/>
        <end position="54"/>
    </location>
</feature>
<keyword evidence="1" id="KW-1133">Transmembrane helix</keyword>
<dbReference type="eggNOG" id="COG0438">
    <property type="taxonomic scope" value="Bacteria"/>
</dbReference>